<dbReference type="InterPro" id="IPR010852">
    <property type="entry name" value="ABATE"/>
</dbReference>
<evidence type="ECO:0000313" key="2">
    <source>
        <dbReference type="EMBL" id="MEB3070239.1"/>
    </source>
</evidence>
<proteinExistence type="predicted"/>
<evidence type="ECO:0000259" key="1">
    <source>
        <dbReference type="Pfam" id="PF11706"/>
    </source>
</evidence>
<comment type="caution">
    <text evidence="2">The sequence shown here is derived from an EMBL/GenBank/DDBJ whole genome shotgun (WGS) entry which is preliminary data.</text>
</comment>
<dbReference type="Pfam" id="PF07336">
    <property type="entry name" value="ABATE"/>
    <property type="match status" value="1"/>
</dbReference>
<dbReference type="Proteomes" id="UP001299283">
    <property type="component" value="Unassembled WGS sequence"/>
</dbReference>
<name>A0ABU5YYM4_9MYCO</name>
<gene>
    <name evidence="2" type="ORF">K5L39_13700</name>
</gene>
<dbReference type="SUPFAM" id="SSF160904">
    <property type="entry name" value="Jann2411-like"/>
    <property type="match status" value="1"/>
</dbReference>
<dbReference type="InterPro" id="IPR021005">
    <property type="entry name" value="Znf_CGNR"/>
</dbReference>
<organism evidence="2 3">
    <name type="scientific">[Mycobacterium] vasticus</name>
    <dbReference type="NCBI Taxonomy" id="2875777"/>
    <lineage>
        <taxon>Bacteria</taxon>
        <taxon>Bacillati</taxon>
        <taxon>Actinomycetota</taxon>
        <taxon>Actinomycetes</taxon>
        <taxon>Mycobacteriales</taxon>
        <taxon>Mycobacteriaceae</taxon>
        <taxon>Mycolicibacter</taxon>
    </lineage>
</organism>
<keyword evidence="3" id="KW-1185">Reference proteome</keyword>
<dbReference type="RefSeq" id="WP_225398614.1">
    <property type="nucleotide sequence ID" value="NZ_JAYJJQ010000012.1"/>
</dbReference>
<dbReference type="PANTHER" id="PTHR35525">
    <property type="entry name" value="BLL6575 PROTEIN"/>
    <property type="match status" value="1"/>
</dbReference>
<accession>A0ABU5YYM4</accession>
<evidence type="ECO:0000313" key="3">
    <source>
        <dbReference type="Proteomes" id="UP001299283"/>
    </source>
</evidence>
<dbReference type="Pfam" id="PF11706">
    <property type="entry name" value="zf-CGNR"/>
    <property type="match status" value="1"/>
</dbReference>
<dbReference type="PANTHER" id="PTHR35525:SF3">
    <property type="entry name" value="BLL6575 PROTEIN"/>
    <property type="match status" value="1"/>
</dbReference>
<feature type="domain" description="Zinc finger CGNR" evidence="1">
    <location>
        <begin position="126"/>
        <end position="168"/>
    </location>
</feature>
<protein>
    <submittedName>
        <fullName evidence="2">CGNR zinc finger domain-containing protein</fullName>
    </submittedName>
</protein>
<dbReference type="Gene3D" id="1.10.3300.10">
    <property type="entry name" value="Jann2411-like domain"/>
    <property type="match status" value="1"/>
</dbReference>
<sequence length="180" mass="19558">MDIVAAGPGDEALLLDLLNSTPVIDGVASDELGDPVTAQAWLNSHGAGQANEQRLQELIDVRNALQDVVRGGRSPQALQPFLDGVGLSPTFSDDGLTWTLTTHGTSPAAARAILAWDALRITNPGRLRPCANPECQLFLIDRSKPNTARWCSMSICGNRMKARRHYQRNKATVQPRAHRD</sequence>
<dbReference type="InterPro" id="IPR023286">
    <property type="entry name" value="ABATE_dom_sf"/>
</dbReference>
<dbReference type="EMBL" id="JAYJJQ010000012">
    <property type="protein sequence ID" value="MEB3070239.1"/>
    <property type="molecule type" value="Genomic_DNA"/>
</dbReference>
<reference evidence="2 3" key="1">
    <citation type="submission" date="2023-12" db="EMBL/GenBank/DDBJ databases">
        <title>Description of new species of Mycobacterium terrae complex isolated from sewage at the Sao Paulo Zoological Park Foundation in Brazil.</title>
        <authorList>
            <person name="Romagnoli C.L."/>
            <person name="Conceicao E.C."/>
            <person name="Machado E."/>
            <person name="Barreto L.B.P.F."/>
            <person name="Sharma A."/>
            <person name="Silva N.M."/>
            <person name="Marques L.E."/>
            <person name="Juliana M.A."/>
            <person name="Lourenco M.C.S."/>
            <person name="Digiampietri L.A."/>
            <person name="Suffys P.N."/>
            <person name="Viana-Niero C."/>
        </authorList>
    </citation>
    <scope>NUCLEOTIDE SEQUENCE [LARGE SCALE GENOMIC DNA]</scope>
    <source>
        <strain evidence="2 3">MYC017</strain>
    </source>
</reference>